<gene>
    <name evidence="3" type="ORF">SteCoe_10790</name>
</gene>
<dbReference type="PANTHER" id="PTHR12634:SF8">
    <property type="entry name" value="FIERY MOUNTAIN, ISOFORM D"/>
    <property type="match status" value="1"/>
</dbReference>
<dbReference type="EMBL" id="MPUH01000176">
    <property type="protein sequence ID" value="OMJ87459.1"/>
    <property type="molecule type" value="Genomic_DNA"/>
</dbReference>
<accession>A0A1R2CEL9</accession>
<comment type="similarity">
    <text evidence="1">Belongs to the SAPS family.</text>
</comment>
<dbReference type="AlphaFoldDB" id="A0A1R2CEL9"/>
<protein>
    <submittedName>
        <fullName evidence="3">Uncharacterized protein</fullName>
    </submittedName>
</protein>
<dbReference type="SUPFAM" id="SSF48371">
    <property type="entry name" value="ARM repeat"/>
    <property type="match status" value="1"/>
</dbReference>
<dbReference type="InterPro" id="IPR007587">
    <property type="entry name" value="SAPS"/>
</dbReference>
<evidence type="ECO:0000256" key="1">
    <source>
        <dbReference type="ARBA" id="ARBA00006180"/>
    </source>
</evidence>
<keyword evidence="4" id="KW-1185">Reference proteome</keyword>
<dbReference type="GO" id="GO:0019888">
    <property type="term" value="F:protein phosphatase regulator activity"/>
    <property type="evidence" value="ECO:0007669"/>
    <property type="project" value="TreeGrafter"/>
</dbReference>
<organism evidence="3 4">
    <name type="scientific">Stentor coeruleus</name>
    <dbReference type="NCBI Taxonomy" id="5963"/>
    <lineage>
        <taxon>Eukaryota</taxon>
        <taxon>Sar</taxon>
        <taxon>Alveolata</taxon>
        <taxon>Ciliophora</taxon>
        <taxon>Postciliodesmatophora</taxon>
        <taxon>Heterotrichea</taxon>
        <taxon>Heterotrichida</taxon>
        <taxon>Stentoridae</taxon>
        <taxon>Stentor</taxon>
    </lineage>
</organism>
<dbReference type="GO" id="GO:0019903">
    <property type="term" value="F:protein phosphatase binding"/>
    <property type="evidence" value="ECO:0007669"/>
    <property type="project" value="InterPro"/>
</dbReference>
<sequence length="469" mass="53850">MAYWPSGSLRDSSNSDFDIFLRSGPKFQDFLTHPLTLDELPSCKNYLSQNVQKQDISCLISYITIMPLETDTNERKYKLPYLSSKILSEDYPDILDIINEDQELLDSLLKYLKQSNPLNQLLTSYFTNLCTSLLSRDKQLLKMIFSTDLSFILTHFANRSLLELYQCLIKKSLKSKNMKAKGQILLSQVIENLQSPELCKNAQNVLGEIIFEDEVYNEITEKIPEIFRNLNGKNEDVLTCSLKVIKSILEKEKDLKKIDEDEWGKEEIIENLCLNIGTFKRILVSNFENTLPTSMGGFINPAGEKKLVIFEILSISVETNKNSLYKKLEEEDLLNVLIEVFEMHPWNSFLHNIFVQFCIVVMQSSLASSFSDKVLRIIKKYCLNTEFAYNKCLGLVAYCWKIGENLVEKAKNDEDIAKVLGNDDKWEEIKGRINWKAQFEEKYGNQAISGQGNGPVNTNVQEVVMTGMC</sequence>
<proteinExistence type="inferred from homology"/>
<comment type="caution">
    <text evidence="3">The sequence shown here is derived from an EMBL/GenBank/DDBJ whole genome shotgun (WGS) entry which is preliminary data.</text>
</comment>
<dbReference type="Proteomes" id="UP000187209">
    <property type="component" value="Unassembled WGS sequence"/>
</dbReference>
<dbReference type="PANTHER" id="PTHR12634">
    <property type="entry name" value="SIT4 YEAST -ASSOCIATING PROTEIN-RELATED"/>
    <property type="match status" value="1"/>
</dbReference>
<evidence type="ECO:0000313" key="3">
    <source>
        <dbReference type="EMBL" id="OMJ87459.1"/>
    </source>
</evidence>
<name>A0A1R2CEL9_9CILI</name>
<dbReference type="InterPro" id="IPR016024">
    <property type="entry name" value="ARM-type_fold"/>
</dbReference>
<keyword evidence="2" id="KW-0131">Cell cycle</keyword>
<evidence type="ECO:0000256" key="2">
    <source>
        <dbReference type="ARBA" id="ARBA00023306"/>
    </source>
</evidence>
<evidence type="ECO:0000313" key="4">
    <source>
        <dbReference type="Proteomes" id="UP000187209"/>
    </source>
</evidence>
<reference evidence="3 4" key="1">
    <citation type="submission" date="2016-11" db="EMBL/GenBank/DDBJ databases">
        <title>The macronuclear genome of Stentor coeruleus: a giant cell with tiny introns.</title>
        <authorList>
            <person name="Slabodnick M."/>
            <person name="Ruby J.G."/>
            <person name="Reiff S.B."/>
            <person name="Swart E.C."/>
            <person name="Gosai S."/>
            <person name="Prabakaran S."/>
            <person name="Witkowska E."/>
            <person name="Larue G.E."/>
            <person name="Fisher S."/>
            <person name="Freeman R.M."/>
            <person name="Gunawardena J."/>
            <person name="Chu W."/>
            <person name="Stover N.A."/>
            <person name="Gregory B.D."/>
            <person name="Nowacki M."/>
            <person name="Derisi J."/>
            <person name="Roy S.W."/>
            <person name="Marshall W.F."/>
            <person name="Sood P."/>
        </authorList>
    </citation>
    <scope>NUCLEOTIDE SEQUENCE [LARGE SCALE GENOMIC DNA]</scope>
    <source>
        <strain evidence="3">WM001</strain>
    </source>
</reference>